<organism evidence="1 2">
    <name type="scientific">Klebsiella michiganensis</name>
    <dbReference type="NCBI Taxonomy" id="1134687"/>
    <lineage>
        <taxon>Bacteria</taxon>
        <taxon>Pseudomonadati</taxon>
        <taxon>Pseudomonadota</taxon>
        <taxon>Gammaproteobacteria</taxon>
        <taxon>Enterobacterales</taxon>
        <taxon>Enterobacteriaceae</taxon>
        <taxon>Klebsiella/Raoultella group</taxon>
        <taxon>Klebsiella</taxon>
    </lineage>
</organism>
<dbReference type="Gene3D" id="3.60.120.10">
    <property type="entry name" value="Anthranilate synthase"/>
    <property type="match status" value="1"/>
</dbReference>
<protein>
    <submittedName>
        <fullName evidence="1">Isochorismate synthase</fullName>
        <ecNumber evidence="1">5.4.4.2</ecNumber>
    </submittedName>
</protein>
<dbReference type="PANTHER" id="PTHR42839:SF2">
    <property type="entry name" value="ISOCHORISMATE SYNTHASE ENTC"/>
    <property type="match status" value="1"/>
</dbReference>
<keyword evidence="1" id="KW-0413">Isomerase</keyword>
<dbReference type="AlphaFoldDB" id="A0A7H4N507"/>
<dbReference type="EMBL" id="UGMS01000001">
    <property type="protein sequence ID" value="STV78255.1"/>
    <property type="molecule type" value="Genomic_DNA"/>
</dbReference>
<dbReference type="InterPro" id="IPR005801">
    <property type="entry name" value="ADC_synthase"/>
</dbReference>
<evidence type="ECO:0000313" key="2">
    <source>
        <dbReference type="Proteomes" id="UP000254863"/>
    </source>
</evidence>
<accession>A0A7H4N507</accession>
<name>A0A7H4N507_9ENTR</name>
<comment type="caution">
    <text evidence="1">The sequence shown here is derived from an EMBL/GenBank/DDBJ whole genome shotgun (WGS) entry which is preliminary data.</text>
</comment>
<dbReference type="GO" id="GO:0008909">
    <property type="term" value="F:isochorismate synthase activity"/>
    <property type="evidence" value="ECO:0007669"/>
    <property type="project" value="UniProtKB-EC"/>
</dbReference>
<dbReference type="EC" id="5.4.4.2" evidence="1"/>
<dbReference type="Proteomes" id="UP000254863">
    <property type="component" value="Unassembled WGS sequence"/>
</dbReference>
<evidence type="ECO:0000313" key="1">
    <source>
        <dbReference type="EMBL" id="STV78255.1"/>
    </source>
</evidence>
<reference evidence="1 2" key="1">
    <citation type="submission" date="2018-06" db="EMBL/GenBank/DDBJ databases">
        <authorList>
            <consortium name="Pathogen Informatics"/>
            <person name="Doyle S."/>
        </authorList>
    </citation>
    <scope>NUCLEOTIDE SEQUENCE [LARGE SCALE GENOMIC DNA]</scope>
    <source>
        <strain evidence="1 2">NCTC11685</strain>
    </source>
</reference>
<gene>
    <name evidence="1" type="primary">entC_3</name>
    <name evidence="1" type="ORF">NCTC11685_02133</name>
</gene>
<sequence length="154" mass="16870">METSLAEEVREKKMTLPPESFFFMSPYRSFTTAGCFSRFSHPAADGDNPDGEFQQKIAASFKAARAAGIAKPVMVGAIPFDTSEPSELFIPASWTAFSRTEKQHSARYASGQQPMDVVQRREIPEQDTFMAMVARAAALTATPEVDKVVLSAPD</sequence>
<proteinExistence type="predicted"/>
<dbReference type="PANTHER" id="PTHR42839">
    <property type="entry name" value="ISOCHORISMATE SYNTHASE ENTC"/>
    <property type="match status" value="1"/>
</dbReference>